<feature type="binding site" evidence="3">
    <location>
        <position position="264"/>
    </location>
    <ligand>
        <name>Mg(2+)</name>
        <dbReference type="ChEBI" id="CHEBI:18420"/>
        <label>1</label>
    </ligand>
</feature>
<evidence type="ECO:0000313" key="6">
    <source>
        <dbReference type="Proteomes" id="UP000320235"/>
    </source>
</evidence>
<protein>
    <submittedName>
        <fullName evidence="5">ADP-ribosylglycohydrolase</fullName>
    </submittedName>
</protein>
<keyword evidence="3" id="KW-0479">Metal-binding</keyword>
<dbReference type="EMBL" id="VFPE01000001">
    <property type="protein sequence ID" value="TQM34262.1"/>
    <property type="molecule type" value="Genomic_DNA"/>
</dbReference>
<keyword evidence="6" id="KW-1185">Reference proteome</keyword>
<dbReference type="AlphaFoldDB" id="A0A543FKE8"/>
<dbReference type="InterPro" id="IPR036705">
    <property type="entry name" value="Ribosyl_crysJ1_sf"/>
</dbReference>
<dbReference type="InterPro" id="IPR050792">
    <property type="entry name" value="ADP-ribosylglycohydrolase"/>
</dbReference>
<dbReference type="PANTHER" id="PTHR16222">
    <property type="entry name" value="ADP-RIBOSYLGLYCOHYDROLASE"/>
    <property type="match status" value="1"/>
</dbReference>
<evidence type="ECO:0000256" key="1">
    <source>
        <dbReference type="ARBA" id="ARBA00010702"/>
    </source>
</evidence>
<dbReference type="GO" id="GO:0046872">
    <property type="term" value="F:metal ion binding"/>
    <property type="evidence" value="ECO:0007669"/>
    <property type="project" value="UniProtKB-KW"/>
</dbReference>
<dbReference type="OrthoDB" id="9798107at2"/>
<keyword evidence="3" id="KW-0460">Magnesium</keyword>
<dbReference type="Pfam" id="PF03747">
    <property type="entry name" value="ADP_ribosyl_GH"/>
    <property type="match status" value="1"/>
</dbReference>
<organism evidence="5 6">
    <name type="scientific">Microbacterium kyungheense</name>
    <dbReference type="NCBI Taxonomy" id="1263636"/>
    <lineage>
        <taxon>Bacteria</taxon>
        <taxon>Bacillati</taxon>
        <taxon>Actinomycetota</taxon>
        <taxon>Actinomycetes</taxon>
        <taxon>Micrococcales</taxon>
        <taxon>Microbacteriaceae</taxon>
        <taxon>Microbacterium</taxon>
    </lineage>
</organism>
<comment type="caution">
    <text evidence="5">The sequence shown here is derived from an EMBL/GenBank/DDBJ whole genome shotgun (WGS) entry which is preliminary data.</text>
</comment>
<accession>A0A543FKE8</accession>
<feature type="binding site" evidence="3">
    <location>
        <position position="55"/>
    </location>
    <ligand>
        <name>Mg(2+)</name>
        <dbReference type="ChEBI" id="CHEBI:18420"/>
        <label>1</label>
    </ligand>
</feature>
<feature type="binding site" evidence="3">
    <location>
        <position position="57"/>
    </location>
    <ligand>
        <name>Mg(2+)</name>
        <dbReference type="ChEBI" id="CHEBI:18420"/>
        <label>1</label>
    </ligand>
</feature>
<feature type="region of interest" description="Disordered" evidence="4">
    <location>
        <begin position="117"/>
        <end position="137"/>
    </location>
</feature>
<comment type="cofactor">
    <cofactor evidence="3">
        <name>Mg(2+)</name>
        <dbReference type="ChEBI" id="CHEBI:18420"/>
    </cofactor>
    <text evidence="3">Binds 2 magnesium ions per subunit.</text>
</comment>
<reference evidence="5 6" key="1">
    <citation type="submission" date="2019-06" db="EMBL/GenBank/DDBJ databases">
        <title>Sequencing the genomes of 1000 actinobacteria strains.</title>
        <authorList>
            <person name="Klenk H.-P."/>
        </authorList>
    </citation>
    <scope>NUCLEOTIDE SEQUENCE [LARGE SCALE GENOMIC DNA]</scope>
    <source>
        <strain evidence="5 6">DSM 105492</strain>
    </source>
</reference>
<feature type="binding site" evidence="3">
    <location>
        <position position="56"/>
    </location>
    <ligand>
        <name>Mg(2+)</name>
        <dbReference type="ChEBI" id="CHEBI:18420"/>
        <label>1</label>
    </ligand>
</feature>
<evidence type="ECO:0000313" key="5">
    <source>
        <dbReference type="EMBL" id="TQM34262.1"/>
    </source>
</evidence>
<dbReference type="PANTHER" id="PTHR16222:SF24">
    <property type="entry name" value="ADP-RIBOSYLHYDROLASE ARH3"/>
    <property type="match status" value="1"/>
</dbReference>
<dbReference type="RefSeq" id="WP_141892740.1">
    <property type="nucleotide sequence ID" value="NZ_BAABLH010000001.1"/>
</dbReference>
<evidence type="ECO:0000256" key="4">
    <source>
        <dbReference type="SAM" id="MobiDB-lite"/>
    </source>
</evidence>
<dbReference type="Proteomes" id="UP000320235">
    <property type="component" value="Unassembled WGS sequence"/>
</dbReference>
<name>A0A543FKE8_9MICO</name>
<sequence length="317" mass="33595">MPLTAQQLDRSAGSVIGMAVGDALGSQYEFGPQHPDDFVPQFGVGYFGHDVGEWTDDTSMAMPILDALARGDSLGDPAVLGTIAGEWDAWAQTSRDVGAQTRAVLGAMRGVFTEEAARAASESHHRSTGRSGGNGSLMRTGPVALGYLADGREHALADAAGRIAQLTHWEQDNVDAVVIWTLMIRHAVRTGQLDLRVFRGEFGDATPRFARWAAIVDEAATRHPRDYQEQNGWVVRALQAALAAVAGATDFRDAMYRAIRGGGDTDTVAAIAGSLAGALFGASGIPDDWRLRIHGWPGYTADDLERRAVAAVGAANG</sequence>
<keyword evidence="2 5" id="KW-0378">Hydrolase</keyword>
<feature type="binding site" evidence="3">
    <location>
        <position position="267"/>
    </location>
    <ligand>
        <name>Mg(2+)</name>
        <dbReference type="ChEBI" id="CHEBI:18420"/>
        <label>1</label>
    </ligand>
</feature>
<dbReference type="SUPFAM" id="SSF101478">
    <property type="entry name" value="ADP-ribosylglycohydrolase"/>
    <property type="match status" value="1"/>
</dbReference>
<comment type="similarity">
    <text evidence="1">Belongs to the ADP-ribosylglycohydrolase family.</text>
</comment>
<evidence type="ECO:0000256" key="3">
    <source>
        <dbReference type="PIRSR" id="PIRSR605502-1"/>
    </source>
</evidence>
<feature type="binding site" evidence="3">
    <location>
        <position position="266"/>
    </location>
    <ligand>
        <name>Mg(2+)</name>
        <dbReference type="ChEBI" id="CHEBI:18420"/>
        <label>1</label>
    </ligand>
</feature>
<gene>
    <name evidence="5" type="ORF">FB391_0549</name>
</gene>
<dbReference type="InterPro" id="IPR005502">
    <property type="entry name" value="Ribosyl_crysJ1"/>
</dbReference>
<proteinExistence type="inferred from homology"/>
<evidence type="ECO:0000256" key="2">
    <source>
        <dbReference type="ARBA" id="ARBA00022801"/>
    </source>
</evidence>
<dbReference type="GO" id="GO:0016787">
    <property type="term" value="F:hydrolase activity"/>
    <property type="evidence" value="ECO:0007669"/>
    <property type="project" value="UniProtKB-KW"/>
</dbReference>
<dbReference type="Gene3D" id="1.10.4080.10">
    <property type="entry name" value="ADP-ribosylation/Crystallin J1"/>
    <property type="match status" value="1"/>
</dbReference>